<dbReference type="EMBL" id="GAMC01005582">
    <property type="protein sequence ID" value="JAC00974.1"/>
    <property type="molecule type" value="mRNA"/>
</dbReference>
<feature type="transmembrane region" description="Helical" evidence="5">
    <location>
        <begin position="123"/>
        <end position="142"/>
    </location>
</feature>
<dbReference type="GO" id="GO:0022857">
    <property type="term" value="F:transmembrane transporter activity"/>
    <property type="evidence" value="ECO:0007669"/>
    <property type="project" value="InterPro"/>
</dbReference>
<reference evidence="6" key="2">
    <citation type="journal article" date="2014" name="BMC Genomics">
        <title>A genomic perspective to assessing quality of mass-reared SIT flies used in Mediterranean fruit fly (Ceratitis capitata) eradication in California.</title>
        <authorList>
            <person name="Calla B."/>
            <person name="Hall B."/>
            <person name="Hou S."/>
            <person name="Geib S.M."/>
        </authorList>
    </citation>
    <scope>NUCLEOTIDE SEQUENCE</scope>
</reference>
<dbReference type="PANTHER" id="PTHR23507:SF39">
    <property type="entry name" value="GH23453P-RELATED"/>
    <property type="match status" value="1"/>
</dbReference>
<evidence type="ECO:0000313" key="6">
    <source>
        <dbReference type="EMBL" id="JAC00974.1"/>
    </source>
</evidence>
<comment type="subcellular location">
    <subcellularLocation>
        <location evidence="1">Membrane</location>
        <topology evidence="1">Multi-pass membrane protein</topology>
    </subcellularLocation>
</comment>
<accession>W8BVM6</accession>
<feature type="transmembrane region" description="Helical" evidence="5">
    <location>
        <begin position="56"/>
        <end position="77"/>
    </location>
</feature>
<evidence type="ECO:0000256" key="3">
    <source>
        <dbReference type="ARBA" id="ARBA00022989"/>
    </source>
</evidence>
<protein>
    <submittedName>
        <fullName evidence="6">Proton-coupled folate transporter</fullName>
    </submittedName>
</protein>
<feature type="transmembrane region" description="Helical" evidence="5">
    <location>
        <begin position="252"/>
        <end position="272"/>
    </location>
</feature>
<name>W8BVM6_CERCA</name>
<dbReference type="Gene3D" id="1.20.1250.20">
    <property type="entry name" value="MFS general substrate transporter like domains"/>
    <property type="match status" value="1"/>
</dbReference>
<dbReference type="GO" id="GO:0016020">
    <property type="term" value="C:membrane"/>
    <property type="evidence" value="ECO:0007669"/>
    <property type="project" value="UniProtKB-SubCell"/>
</dbReference>
<feature type="transmembrane region" description="Helical" evidence="5">
    <location>
        <begin position="473"/>
        <end position="496"/>
    </location>
</feature>
<organism evidence="6">
    <name type="scientific">Ceratitis capitata</name>
    <name type="common">Mediterranean fruit fly</name>
    <name type="synonym">Tephritis capitata</name>
    <dbReference type="NCBI Taxonomy" id="7213"/>
    <lineage>
        <taxon>Eukaryota</taxon>
        <taxon>Metazoa</taxon>
        <taxon>Ecdysozoa</taxon>
        <taxon>Arthropoda</taxon>
        <taxon>Hexapoda</taxon>
        <taxon>Insecta</taxon>
        <taxon>Pterygota</taxon>
        <taxon>Neoptera</taxon>
        <taxon>Endopterygota</taxon>
        <taxon>Diptera</taxon>
        <taxon>Brachycera</taxon>
        <taxon>Muscomorpha</taxon>
        <taxon>Tephritoidea</taxon>
        <taxon>Tephritidae</taxon>
        <taxon>Ceratitis</taxon>
        <taxon>Ceratitis</taxon>
    </lineage>
</organism>
<dbReference type="InterPro" id="IPR036259">
    <property type="entry name" value="MFS_trans_sf"/>
</dbReference>
<feature type="transmembrane region" description="Helical" evidence="5">
    <location>
        <begin position="154"/>
        <end position="177"/>
    </location>
</feature>
<dbReference type="PROSITE" id="PS00216">
    <property type="entry name" value="SUGAR_TRANSPORT_1"/>
    <property type="match status" value="1"/>
</dbReference>
<dbReference type="OrthoDB" id="430300at2759"/>
<feature type="transmembrane region" description="Helical" evidence="5">
    <location>
        <begin position="223"/>
        <end position="246"/>
    </location>
</feature>
<evidence type="ECO:0000256" key="5">
    <source>
        <dbReference type="SAM" id="Phobius"/>
    </source>
</evidence>
<evidence type="ECO:0000256" key="2">
    <source>
        <dbReference type="ARBA" id="ARBA00022692"/>
    </source>
</evidence>
<dbReference type="SUPFAM" id="SSF103473">
    <property type="entry name" value="MFS general substrate transporter"/>
    <property type="match status" value="1"/>
</dbReference>
<dbReference type="PANTHER" id="PTHR23507">
    <property type="entry name" value="ZGC:174356"/>
    <property type="match status" value="1"/>
</dbReference>
<evidence type="ECO:0000256" key="4">
    <source>
        <dbReference type="ARBA" id="ARBA00023136"/>
    </source>
</evidence>
<dbReference type="InterPro" id="IPR011701">
    <property type="entry name" value="MFS"/>
</dbReference>
<keyword evidence="4 5" id="KW-0472">Membrane</keyword>
<feature type="transmembrane region" description="Helical" evidence="5">
    <location>
        <begin position="384"/>
        <end position="402"/>
    </location>
</feature>
<gene>
    <name evidence="6" type="primary">PCFT</name>
</gene>
<dbReference type="AlphaFoldDB" id="W8BVM6"/>
<feature type="transmembrane region" description="Helical" evidence="5">
    <location>
        <begin position="441"/>
        <end position="461"/>
    </location>
</feature>
<feature type="transmembrane region" description="Helical" evidence="5">
    <location>
        <begin position="408"/>
        <end position="429"/>
    </location>
</feature>
<dbReference type="InterPro" id="IPR005829">
    <property type="entry name" value="Sugar_transporter_CS"/>
</dbReference>
<feature type="transmembrane region" description="Helical" evidence="5">
    <location>
        <begin position="183"/>
        <end position="211"/>
    </location>
</feature>
<reference evidence="6" key="1">
    <citation type="submission" date="2013-07" db="EMBL/GenBank/DDBJ databases">
        <authorList>
            <person name="Geib S."/>
        </authorList>
    </citation>
    <scope>NUCLEOTIDE SEQUENCE</scope>
</reference>
<feature type="transmembrane region" description="Helical" evidence="5">
    <location>
        <begin position="360"/>
        <end position="377"/>
    </location>
</feature>
<feature type="transmembrane region" description="Helical" evidence="5">
    <location>
        <begin position="314"/>
        <end position="340"/>
    </location>
</feature>
<evidence type="ECO:0000256" key="1">
    <source>
        <dbReference type="ARBA" id="ARBA00004141"/>
    </source>
</evidence>
<keyword evidence="3 5" id="KW-1133">Transmembrane helix</keyword>
<dbReference type="Pfam" id="PF07690">
    <property type="entry name" value="MFS_1"/>
    <property type="match status" value="1"/>
</dbReference>
<proteinExistence type="evidence at transcript level"/>
<dbReference type="EMBL" id="GAMC01005583">
    <property type="protein sequence ID" value="JAC00973.1"/>
    <property type="molecule type" value="mRNA"/>
</dbReference>
<sequence length="512" mass="55992">MSGNEFENNLYNAPNGYLEAGHRRTTVEDVNSNQTIVTDSDAVSNSVPRLNRYRRIFILEPPVFLLNFATSLTSVVFTNQLLYQSCTVIFGHTEAECEPMLGISNATINHEIENQVQPYVSRIILANSLVSSIIPALLALFIGAWSDRFGRRPVLLIALIGIFFGFVVSFILAMVSAKSPTNPWLYVIAQIPAAVTGSTCAFYIVCYCYITDVASPQLKGLKMVLNDAAVGVGTVLGTLAGSALFAHTSIQVVFAVSGLAILLAFAYVFFVNKESLCLAHTKLGYKLCQFFSISHVVDLVRTCVAKRANYMRAFIWLSMSALIITNFTSSGEGNVFYLFLRAKFDVTVSQYSDYNSIGDAIQIIGGIFGVIVFRKYARFSLVTIGMLSLFSAVCESFVRAVAQKFWEMYLGTAFGFLGGIISPMLLTVLSFVTPTNETGKVFSVTTALQVITPLGASPLYTSIYDATLSYYPGMFNIISAVLYLLSFVLVALIFCISKRKGIIVSPPNPARA</sequence>
<keyword evidence="2 5" id="KW-0812">Transmembrane</keyword>